<comment type="caution">
    <text evidence="2">The sequence shown here is derived from an EMBL/GenBank/DDBJ whole genome shotgun (WGS) entry which is preliminary data.</text>
</comment>
<gene>
    <name evidence="2" type="ORF">FHR79_000641</name>
</gene>
<protein>
    <recommendedName>
        <fullName evidence="4">Multidrug transporter</fullName>
    </recommendedName>
</protein>
<name>A0ABR6DWY5_9MICC</name>
<evidence type="ECO:0000256" key="1">
    <source>
        <dbReference type="SAM" id="MobiDB-lite"/>
    </source>
</evidence>
<accession>A0ABR6DWY5</accession>
<dbReference type="RefSeq" id="WP_259399912.1">
    <property type="nucleotide sequence ID" value="NZ_JACJIO010000003.1"/>
</dbReference>
<evidence type="ECO:0000313" key="3">
    <source>
        <dbReference type="Proteomes" id="UP000582085"/>
    </source>
</evidence>
<dbReference type="Proteomes" id="UP000582085">
    <property type="component" value="Unassembled WGS sequence"/>
</dbReference>
<reference evidence="2 3" key="1">
    <citation type="submission" date="2020-08" db="EMBL/GenBank/DDBJ databases">
        <title>The Agave Microbiome: Exploring the role of microbial communities in plant adaptations to desert environments.</title>
        <authorList>
            <person name="Partida-Martinez L.P."/>
        </authorList>
    </citation>
    <scope>NUCLEOTIDE SEQUENCE [LARGE SCALE GENOMIC DNA]</scope>
    <source>
        <strain evidence="2 3">RAT4</strain>
    </source>
</reference>
<proteinExistence type="predicted"/>
<evidence type="ECO:0008006" key="4">
    <source>
        <dbReference type="Google" id="ProtNLM"/>
    </source>
</evidence>
<dbReference type="EMBL" id="JACJIO010000003">
    <property type="protein sequence ID" value="MBA9080553.1"/>
    <property type="molecule type" value="Genomic_DNA"/>
</dbReference>
<organism evidence="2 3">
    <name type="scientific">Micrococcus aloeverae</name>
    <dbReference type="NCBI Taxonomy" id="1391911"/>
    <lineage>
        <taxon>Bacteria</taxon>
        <taxon>Bacillati</taxon>
        <taxon>Actinomycetota</taxon>
        <taxon>Actinomycetes</taxon>
        <taxon>Micrococcales</taxon>
        <taxon>Micrococcaceae</taxon>
        <taxon>Micrococcus</taxon>
    </lineage>
</organism>
<evidence type="ECO:0000313" key="2">
    <source>
        <dbReference type="EMBL" id="MBA9080553.1"/>
    </source>
</evidence>
<sequence length="41" mass="4350">MASSQKKNGPHKSADTGRFVSAAYAAKHPKSTYKLGGSKKK</sequence>
<feature type="region of interest" description="Disordered" evidence="1">
    <location>
        <begin position="1"/>
        <end position="20"/>
    </location>
</feature>
<keyword evidence="3" id="KW-1185">Reference proteome</keyword>